<feature type="transmembrane region" description="Helical" evidence="7">
    <location>
        <begin position="181"/>
        <end position="204"/>
    </location>
</feature>
<protein>
    <recommendedName>
        <fullName evidence="10">Indole-diterpene biosynthesis protein PaxU</fullName>
    </recommendedName>
</protein>
<sequence length="311" mass="35001">MTDQRALTSPNGLLADFSKIGDWVYLLERRTSQRPASQTSPSLIVLLAWLDASPRHTRMYIAHYSLRHPAARIVVVFTNKVHLFLHGQRAQLRRLQPVLDAIVAAQPASWSDLGNSMTNGILIHAFSNGGAMQLACLLRLHATKYSKPLSATMVVFDSCPGVATYRRSVAALTYSLPRQRILALLVGSIVVSTLTLLFGLGILLRKLGLRDNNNSILRMRSDLMDYDLLCTSTRLVYLYSHEDKMISGEDVENHMAEARRKGYNTTNERFHGSKHVAHAFTFPERYWTVVEGTWDERTIGMGNGEFDTSYF</sequence>
<evidence type="ECO:0000256" key="7">
    <source>
        <dbReference type="SAM" id="Phobius"/>
    </source>
</evidence>
<comment type="caution">
    <text evidence="8">The sequence shown here is derived from an EMBL/GenBank/DDBJ whole genome shotgun (WGS) entry which is preliminary data.</text>
</comment>
<dbReference type="Proteomes" id="UP000327013">
    <property type="component" value="Unassembled WGS sequence"/>
</dbReference>
<dbReference type="GO" id="GO:0031965">
    <property type="term" value="C:nuclear membrane"/>
    <property type="evidence" value="ECO:0007669"/>
    <property type="project" value="UniProtKB-SubCell"/>
</dbReference>
<keyword evidence="3 7" id="KW-1133">Transmembrane helix</keyword>
<proteinExistence type="predicted"/>
<keyword evidence="4 7" id="KW-0472">Membrane</keyword>
<dbReference type="OrthoDB" id="77878at2759"/>
<reference evidence="8 9" key="1">
    <citation type="submission" date="2019-06" db="EMBL/GenBank/DDBJ databases">
        <title>A chromosomal-level reference genome of Carpinus fangiana (Coryloideae, Betulaceae).</title>
        <authorList>
            <person name="Yang X."/>
            <person name="Wang Z."/>
            <person name="Zhang L."/>
            <person name="Hao G."/>
            <person name="Liu J."/>
            <person name="Yang Y."/>
        </authorList>
    </citation>
    <scope>NUCLEOTIDE SEQUENCE [LARGE SCALE GENOMIC DNA]</scope>
    <source>
        <strain evidence="8">Cfa_2016G</strain>
        <tissue evidence="8">Leaf</tissue>
    </source>
</reference>
<dbReference type="InterPro" id="IPR008547">
    <property type="entry name" value="DUF829_TMEM53"/>
</dbReference>
<evidence type="ECO:0000256" key="2">
    <source>
        <dbReference type="ARBA" id="ARBA00022692"/>
    </source>
</evidence>
<dbReference type="PANTHER" id="PTHR12265:SF30">
    <property type="entry name" value="TRANSMEMBRANE PROTEIN 53"/>
    <property type="match status" value="1"/>
</dbReference>
<dbReference type="AlphaFoldDB" id="A0A5N6L3P2"/>
<evidence type="ECO:0000256" key="6">
    <source>
        <dbReference type="ARBA" id="ARBA00037847"/>
    </source>
</evidence>
<accession>A0A5N6L3P2</accession>
<name>A0A5N6L3P2_9ROSI</name>
<dbReference type="EMBL" id="VIBQ01000082">
    <property type="protein sequence ID" value="KAB8659319.1"/>
    <property type="molecule type" value="Genomic_DNA"/>
</dbReference>
<dbReference type="Pfam" id="PF05705">
    <property type="entry name" value="DUF829"/>
    <property type="match status" value="1"/>
</dbReference>
<keyword evidence="9" id="KW-1185">Reference proteome</keyword>
<comment type="subcellular location">
    <subcellularLocation>
        <location evidence="6">Endomembrane system</location>
        <topology evidence="6">Single-pass membrane protein</topology>
    </subcellularLocation>
    <subcellularLocation>
        <location evidence="1">Nucleus membrane</location>
    </subcellularLocation>
</comment>
<evidence type="ECO:0008006" key="10">
    <source>
        <dbReference type="Google" id="ProtNLM"/>
    </source>
</evidence>
<organism evidence="8 9">
    <name type="scientific">Carpinus fangiana</name>
    <dbReference type="NCBI Taxonomy" id="176857"/>
    <lineage>
        <taxon>Eukaryota</taxon>
        <taxon>Viridiplantae</taxon>
        <taxon>Streptophyta</taxon>
        <taxon>Embryophyta</taxon>
        <taxon>Tracheophyta</taxon>
        <taxon>Spermatophyta</taxon>
        <taxon>Magnoliopsida</taxon>
        <taxon>eudicotyledons</taxon>
        <taxon>Gunneridae</taxon>
        <taxon>Pentapetalae</taxon>
        <taxon>rosids</taxon>
        <taxon>fabids</taxon>
        <taxon>Fagales</taxon>
        <taxon>Betulaceae</taxon>
        <taxon>Carpinus</taxon>
    </lineage>
</organism>
<evidence type="ECO:0000256" key="5">
    <source>
        <dbReference type="ARBA" id="ARBA00023242"/>
    </source>
</evidence>
<keyword evidence="2 7" id="KW-0812">Transmembrane</keyword>
<evidence type="ECO:0000313" key="8">
    <source>
        <dbReference type="EMBL" id="KAB8659319.1"/>
    </source>
</evidence>
<evidence type="ECO:0000256" key="3">
    <source>
        <dbReference type="ARBA" id="ARBA00022989"/>
    </source>
</evidence>
<keyword evidence="5" id="KW-0539">Nucleus</keyword>
<evidence type="ECO:0000313" key="9">
    <source>
        <dbReference type="Proteomes" id="UP000327013"/>
    </source>
</evidence>
<evidence type="ECO:0000256" key="4">
    <source>
        <dbReference type="ARBA" id="ARBA00023136"/>
    </source>
</evidence>
<gene>
    <name evidence="8" type="ORF">FH972_026208</name>
</gene>
<evidence type="ECO:0000256" key="1">
    <source>
        <dbReference type="ARBA" id="ARBA00004126"/>
    </source>
</evidence>
<dbReference type="PANTHER" id="PTHR12265">
    <property type="entry name" value="TRANSMEMBRANE PROTEIN 53"/>
    <property type="match status" value="1"/>
</dbReference>